<name>A0A1J5T063_9ZZZZ</name>
<proteinExistence type="inferred from homology"/>
<reference evidence="11" key="1">
    <citation type="submission" date="2016-10" db="EMBL/GenBank/DDBJ databases">
        <title>Sequence of Gallionella enrichment culture.</title>
        <authorList>
            <person name="Poehlein A."/>
            <person name="Muehling M."/>
            <person name="Daniel R."/>
        </authorList>
    </citation>
    <scope>NUCLEOTIDE SEQUENCE</scope>
</reference>
<dbReference type="Gene3D" id="1.10.390.10">
    <property type="entry name" value="Neutral Protease Domain 2"/>
    <property type="match status" value="1"/>
</dbReference>
<dbReference type="PANTHER" id="PTHR11533:SF174">
    <property type="entry name" value="PUROMYCIN-SENSITIVE AMINOPEPTIDASE-RELATED"/>
    <property type="match status" value="1"/>
</dbReference>
<keyword evidence="5" id="KW-0479">Metal-binding</keyword>
<accession>A0A1J5T063</accession>
<keyword evidence="7" id="KW-0862">Zinc</keyword>
<keyword evidence="4" id="KW-0645">Protease</keyword>
<dbReference type="GO" id="GO:0008270">
    <property type="term" value="F:zinc ion binding"/>
    <property type="evidence" value="ECO:0007669"/>
    <property type="project" value="InterPro"/>
</dbReference>
<evidence type="ECO:0000256" key="4">
    <source>
        <dbReference type="ARBA" id="ARBA00022670"/>
    </source>
</evidence>
<gene>
    <name evidence="11" type="primary">pepN_1</name>
    <name evidence="11" type="ORF">GALL_46880</name>
</gene>
<comment type="similarity">
    <text evidence="2">Belongs to the peptidase M1 family.</text>
</comment>
<dbReference type="GO" id="GO:0005737">
    <property type="term" value="C:cytoplasm"/>
    <property type="evidence" value="ECO:0007669"/>
    <property type="project" value="TreeGrafter"/>
</dbReference>
<dbReference type="EC" id="3.4.11.2" evidence="11"/>
<dbReference type="InterPro" id="IPR001930">
    <property type="entry name" value="Peptidase_M1"/>
</dbReference>
<keyword evidence="6 11" id="KW-0378">Hydrolase</keyword>
<dbReference type="AlphaFoldDB" id="A0A1J5T063"/>
<dbReference type="SUPFAM" id="SSF48371">
    <property type="entry name" value="ARM repeat"/>
    <property type="match status" value="1"/>
</dbReference>
<feature type="domain" description="Peptidase M1 membrane alanine aminopeptidase" evidence="9">
    <location>
        <begin position="270"/>
        <end position="476"/>
    </location>
</feature>
<dbReference type="GO" id="GO:0042277">
    <property type="term" value="F:peptide binding"/>
    <property type="evidence" value="ECO:0007669"/>
    <property type="project" value="TreeGrafter"/>
</dbReference>
<evidence type="ECO:0000313" key="11">
    <source>
        <dbReference type="EMBL" id="OIR14226.1"/>
    </source>
</evidence>
<protein>
    <submittedName>
        <fullName evidence="11">Aminopeptidase N</fullName>
        <ecNumber evidence="11">3.4.11.2</ecNumber>
    </submittedName>
</protein>
<evidence type="ECO:0000256" key="8">
    <source>
        <dbReference type="ARBA" id="ARBA00023049"/>
    </source>
</evidence>
<dbReference type="PANTHER" id="PTHR11533">
    <property type="entry name" value="PROTEASE M1 ZINC METALLOPROTEASE"/>
    <property type="match status" value="1"/>
</dbReference>
<dbReference type="GO" id="GO:0005615">
    <property type="term" value="C:extracellular space"/>
    <property type="evidence" value="ECO:0007669"/>
    <property type="project" value="TreeGrafter"/>
</dbReference>
<organism evidence="11">
    <name type="scientific">mine drainage metagenome</name>
    <dbReference type="NCBI Taxonomy" id="410659"/>
    <lineage>
        <taxon>unclassified sequences</taxon>
        <taxon>metagenomes</taxon>
        <taxon>ecological metagenomes</taxon>
    </lineage>
</organism>
<dbReference type="InterPro" id="IPR050344">
    <property type="entry name" value="Peptidase_M1_aminopeptidases"/>
</dbReference>
<dbReference type="InterPro" id="IPR014782">
    <property type="entry name" value="Peptidase_M1_dom"/>
</dbReference>
<dbReference type="EMBL" id="MLJW01000012">
    <property type="protein sequence ID" value="OIR14226.1"/>
    <property type="molecule type" value="Genomic_DNA"/>
</dbReference>
<keyword evidence="8" id="KW-0482">Metalloprotease</keyword>
<dbReference type="CDD" id="cd09603">
    <property type="entry name" value="M1_APN_like"/>
    <property type="match status" value="1"/>
</dbReference>
<dbReference type="GO" id="GO:0043171">
    <property type="term" value="P:peptide catabolic process"/>
    <property type="evidence" value="ECO:0007669"/>
    <property type="project" value="TreeGrafter"/>
</dbReference>
<dbReference type="PRINTS" id="PR00756">
    <property type="entry name" value="ALADIPTASE"/>
</dbReference>
<evidence type="ECO:0000256" key="6">
    <source>
        <dbReference type="ARBA" id="ARBA00022801"/>
    </source>
</evidence>
<evidence type="ECO:0000259" key="10">
    <source>
        <dbReference type="Pfam" id="PF17900"/>
    </source>
</evidence>
<dbReference type="InterPro" id="IPR027268">
    <property type="entry name" value="Peptidase_M4/M1_CTD_sf"/>
</dbReference>
<evidence type="ECO:0000259" key="9">
    <source>
        <dbReference type="Pfam" id="PF01433"/>
    </source>
</evidence>
<dbReference type="SUPFAM" id="SSF63737">
    <property type="entry name" value="Leukotriene A4 hydrolase N-terminal domain"/>
    <property type="match status" value="1"/>
</dbReference>
<dbReference type="GO" id="GO:0016285">
    <property type="term" value="F:alanyl aminopeptidase activity"/>
    <property type="evidence" value="ECO:0007669"/>
    <property type="project" value="UniProtKB-EC"/>
</dbReference>
<sequence>MKKYLMLIGLIAFVAAHAQQETVDTSWKKDYRASATKINDLVHTKLEVKFDFSKSYLYGKAWITLHPHFYPTDTLQLDAKGMNINKVAVFKNGKYTDLKYNYDSSFLSIKLNKTYKATENYVVFIDYTSKPNELKAKGSAAISDAKGLYFINPKGEEKNKPTEIWTQGETESNSAWFPTIDKPNQKCTEEISMTVPSKYVTLSNGKLISQTKNNNGTRTDYWRMDLPHSPYLFFMGVGDYSIVKDSYKGKEVSYYVEKEFAPVARKIFGHTPEMIAFYSRITGVDFPWNKYSQIVGRDYVSGAMENTTSTLHAENAQQDARELIDGNGWEDVIAHELFHQWFGDYVTCESWSNITVNESFADFSETIWNEYKYGKDAGDEVNYRGILSYLSNPENYKKDLVRFYYADKEDVFDQVSYPKGGRILNMLRNYVGDSAFFKSLHLYLTANKFKNGEAHQLRLAFEEVTGQDMNWYWNQWYYGSGHPKLNISYSYDDATKTAKVIVQQTQTGTVFKLPVAIDIYNGANKTRYKVWAQNAVDTFSFAVASKPDLINFDGDKILLCEKKENKTLDNYIHQYKYAGLYVDRREAIDFAAKMQADQKALDLLKLAMKDKYYGLRIYALNKINISVDGVKTQAEPILEEMAKNDAKSTVRAKAIELLGRYKKDAYKNLFEKATYDSSYSIAGSALEAWSKIDSTGAFNAAKELSKKPSKGKLATAISNVLISFGDETSFDFISDEFEKTPISDGKFQQLQSFSALLAKIKDINKLKKGVDQIVKFREAIPAAYRNQTDPFINNFLLKGLATKKEAAGLKEQADYIKSQIPDKK</sequence>
<dbReference type="GO" id="GO:0016020">
    <property type="term" value="C:membrane"/>
    <property type="evidence" value="ECO:0007669"/>
    <property type="project" value="TreeGrafter"/>
</dbReference>
<evidence type="ECO:0000256" key="2">
    <source>
        <dbReference type="ARBA" id="ARBA00010136"/>
    </source>
</evidence>
<evidence type="ECO:0000256" key="1">
    <source>
        <dbReference type="ARBA" id="ARBA00001947"/>
    </source>
</evidence>
<dbReference type="InterPro" id="IPR011989">
    <property type="entry name" value="ARM-like"/>
</dbReference>
<keyword evidence="3 11" id="KW-0031">Aminopeptidase</keyword>
<dbReference type="Pfam" id="PF17900">
    <property type="entry name" value="Peptidase_M1_N"/>
    <property type="match status" value="1"/>
</dbReference>
<evidence type="ECO:0000256" key="7">
    <source>
        <dbReference type="ARBA" id="ARBA00022833"/>
    </source>
</evidence>
<feature type="domain" description="Aminopeptidase N-like N-terminal" evidence="10">
    <location>
        <begin position="43"/>
        <end position="232"/>
    </location>
</feature>
<dbReference type="SUPFAM" id="SSF55486">
    <property type="entry name" value="Metalloproteases ('zincins'), catalytic domain"/>
    <property type="match status" value="1"/>
</dbReference>
<comment type="cofactor">
    <cofactor evidence="1">
        <name>Zn(2+)</name>
        <dbReference type="ChEBI" id="CHEBI:29105"/>
    </cofactor>
</comment>
<evidence type="ECO:0000256" key="3">
    <source>
        <dbReference type="ARBA" id="ARBA00022438"/>
    </source>
</evidence>
<dbReference type="Gene3D" id="2.60.40.1730">
    <property type="entry name" value="tricorn interacting facor f3 domain"/>
    <property type="match status" value="1"/>
</dbReference>
<dbReference type="GO" id="GO:0070006">
    <property type="term" value="F:metalloaminopeptidase activity"/>
    <property type="evidence" value="ECO:0007669"/>
    <property type="project" value="TreeGrafter"/>
</dbReference>
<dbReference type="InterPro" id="IPR042097">
    <property type="entry name" value="Aminopeptidase_N-like_N_sf"/>
</dbReference>
<dbReference type="Pfam" id="PF01433">
    <property type="entry name" value="Peptidase_M1"/>
    <property type="match status" value="1"/>
</dbReference>
<dbReference type="Gene3D" id="1.25.10.10">
    <property type="entry name" value="Leucine-rich Repeat Variant"/>
    <property type="match status" value="1"/>
</dbReference>
<comment type="caution">
    <text evidence="11">The sequence shown here is derived from an EMBL/GenBank/DDBJ whole genome shotgun (WGS) entry which is preliminary data.</text>
</comment>
<dbReference type="InterPro" id="IPR016024">
    <property type="entry name" value="ARM-type_fold"/>
</dbReference>
<evidence type="ECO:0000256" key="5">
    <source>
        <dbReference type="ARBA" id="ARBA00022723"/>
    </source>
</evidence>
<dbReference type="InterPro" id="IPR045357">
    <property type="entry name" value="Aminopeptidase_N-like_N"/>
</dbReference>
<dbReference type="GO" id="GO:0006508">
    <property type="term" value="P:proteolysis"/>
    <property type="evidence" value="ECO:0007669"/>
    <property type="project" value="UniProtKB-KW"/>
</dbReference>